<evidence type="ECO:0000256" key="1">
    <source>
        <dbReference type="SAM" id="SignalP"/>
    </source>
</evidence>
<dbReference type="RefSeq" id="WP_089995368.1">
    <property type="nucleotide sequence ID" value="NZ_FOIZ01000002.1"/>
</dbReference>
<organism evidence="2 3">
    <name type="scientific">Cognatiyoonia koreensis</name>
    <dbReference type="NCBI Taxonomy" id="364200"/>
    <lineage>
        <taxon>Bacteria</taxon>
        <taxon>Pseudomonadati</taxon>
        <taxon>Pseudomonadota</taxon>
        <taxon>Alphaproteobacteria</taxon>
        <taxon>Rhodobacterales</taxon>
        <taxon>Paracoccaceae</taxon>
        <taxon>Cognatiyoonia</taxon>
    </lineage>
</organism>
<protein>
    <recommendedName>
        <fullName evidence="4">Lipoprotein</fullName>
    </recommendedName>
</protein>
<feature type="signal peptide" evidence="1">
    <location>
        <begin position="1"/>
        <end position="25"/>
    </location>
</feature>
<dbReference type="EMBL" id="FOIZ01000002">
    <property type="protein sequence ID" value="SEW39056.1"/>
    <property type="molecule type" value="Genomic_DNA"/>
</dbReference>
<feature type="chain" id="PRO_5011772674" description="Lipoprotein" evidence="1">
    <location>
        <begin position="26"/>
        <end position="204"/>
    </location>
</feature>
<accession>A0A1I0RDV7</accession>
<dbReference type="STRING" id="364200.SAMN04488515_2548"/>
<evidence type="ECO:0000313" key="2">
    <source>
        <dbReference type="EMBL" id="SEW39056.1"/>
    </source>
</evidence>
<keyword evidence="1" id="KW-0732">Signal</keyword>
<dbReference type="AlphaFoldDB" id="A0A1I0RDV7"/>
<dbReference type="OrthoDB" id="7666390at2"/>
<reference evidence="2 3" key="1">
    <citation type="submission" date="2016-10" db="EMBL/GenBank/DDBJ databases">
        <authorList>
            <person name="de Groot N.N."/>
        </authorList>
    </citation>
    <scope>NUCLEOTIDE SEQUENCE [LARGE SCALE GENOMIC DNA]</scope>
    <source>
        <strain evidence="2 3">DSM 17925</strain>
    </source>
</reference>
<dbReference type="PROSITE" id="PS51257">
    <property type="entry name" value="PROKAR_LIPOPROTEIN"/>
    <property type="match status" value="1"/>
</dbReference>
<evidence type="ECO:0008006" key="4">
    <source>
        <dbReference type="Google" id="ProtNLM"/>
    </source>
</evidence>
<sequence length="204" mass="21768">MYRRTFILSAPLAGLAACSAEPVWAPDQKVALATVPQVGPASLTLYTMKNNGSGNGAHTGLMINASQRVLWDPAGTFKADALPERNDVIYGVTPYVEELYASFHARTTYHVIGQKIVVPQATAEMALQAVKTYGAVPKANCTRATSAILQGLPGFGSIGRTYFPNNLFDDFAELPGVQTFEIRENDADDKSGAGAAINELLSET</sequence>
<dbReference type="Proteomes" id="UP000199167">
    <property type="component" value="Unassembled WGS sequence"/>
</dbReference>
<name>A0A1I0RDV7_9RHOB</name>
<evidence type="ECO:0000313" key="3">
    <source>
        <dbReference type="Proteomes" id="UP000199167"/>
    </source>
</evidence>
<gene>
    <name evidence="2" type="ORF">SAMN04488515_2548</name>
</gene>
<proteinExistence type="predicted"/>
<keyword evidence="3" id="KW-1185">Reference proteome</keyword>